<dbReference type="Proteomes" id="UP000608522">
    <property type="component" value="Unassembled WGS sequence"/>
</dbReference>
<keyword evidence="3" id="KW-1185">Reference proteome</keyword>
<reference evidence="3" key="1">
    <citation type="submission" date="2023-07" db="EMBL/GenBank/DDBJ databases">
        <title>Whole genome shotgun sequence of Streptomyces spororaveus NBRC 15456.</title>
        <authorList>
            <person name="Komaki H."/>
            <person name="Tamura T."/>
        </authorList>
    </citation>
    <scope>NUCLEOTIDE SEQUENCE [LARGE SCALE GENOMIC DNA]</scope>
    <source>
        <strain evidence="3">NBRC 15456</strain>
    </source>
</reference>
<organism evidence="2 3">
    <name type="scientific">Streptomyces spororaveus</name>
    <dbReference type="NCBI Taxonomy" id="284039"/>
    <lineage>
        <taxon>Bacteria</taxon>
        <taxon>Bacillati</taxon>
        <taxon>Actinomycetota</taxon>
        <taxon>Actinomycetes</taxon>
        <taxon>Kitasatosporales</taxon>
        <taxon>Streptomycetaceae</taxon>
        <taxon>Streptomyces</taxon>
    </lineage>
</organism>
<comment type="caution">
    <text evidence="2">The sequence shown here is derived from an EMBL/GenBank/DDBJ whole genome shotgun (WGS) entry which is preliminary data.</text>
</comment>
<dbReference type="EMBL" id="BNED01000005">
    <property type="protein sequence ID" value="GHI77186.1"/>
    <property type="molecule type" value="Genomic_DNA"/>
</dbReference>
<evidence type="ECO:0000313" key="2">
    <source>
        <dbReference type="EMBL" id="GHI77186.1"/>
    </source>
</evidence>
<protein>
    <submittedName>
        <fullName evidence="2">Uncharacterized protein</fullName>
    </submittedName>
</protein>
<proteinExistence type="predicted"/>
<feature type="region of interest" description="Disordered" evidence="1">
    <location>
        <begin position="1"/>
        <end position="78"/>
    </location>
</feature>
<feature type="compositionally biased region" description="Basic and acidic residues" evidence="1">
    <location>
        <begin position="42"/>
        <end position="53"/>
    </location>
</feature>
<sequence length="110" mass="11766">MRRPRGVSRNQTGIARVDTLTVSSRARGRIWPRTSTGAFRRRTGERGGKRESPDPGQPGVPASGGVGHAGEDARATGPQVAGELEVARARIVQLVFAQADFVQAELSCMR</sequence>
<gene>
    <name evidence="2" type="ORF">Sspor_27470</name>
</gene>
<accession>A0ABQ3T9Z6</accession>
<name>A0ABQ3T9Z6_9ACTN</name>
<evidence type="ECO:0000256" key="1">
    <source>
        <dbReference type="SAM" id="MobiDB-lite"/>
    </source>
</evidence>
<evidence type="ECO:0000313" key="3">
    <source>
        <dbReference type="Proteomes" id="UP000608522"/>
    </source>
</evidence>